<dbReference type="AlphaFoldDB" id="A0AAW1REZ2"/>
<evidence type="ECO:0000313" key="3">
    <source>
        <dbReference type="Proteomes" id="UP001445335"/>
    </source>
</evidence>
<feature type="region of interest" description="Disordered" evidence="1">
    <location>
        <begin position="1"/>
        <end position="90"/>
    </location>
</feature>
<dbReference type="EMBL" id="JALJOU010000042">
    <property type="protein sequence ID" value="KAK9832116.1"/>
    <property type="molecule type" value="Genomic_DNA"/>
</dbReference>
<feature type="compositionally biased region" description="Basic and acidic residues" evidence="1">
    <location>
        <begin position="14"/>
        <end position="42"/>
    </location>
</feature>
<accession>A0AAW1REZ2</accession>
<gene>
    <name evidence="2" type="ORF">WJX81_008559</name>
</gene>
<organism evidence="2 3">
    <name type="scientific">Elliptochloris bilobata</name>
    <dbReference type="NCBI Taxonomy" id="381761"/>
    <lineage>
        <taxon>Eukaryota</taxon>
        <taxon>Viridiplantae</taxon>
        <taxon>Chlorophyta</taxon>
        <taxon>core chlorophytes</taxon>
        <taxon>Trebouxiophyceae</taxon>
        <taxon>Trebouxiophyceae incertae sedis</taxon>
        <taxon>Elliptochloris clade</taxon>
        <taxon>Elliptochloris</taxon>
    </lineage>
</organism>
<feature type="compositionally biased region" description="Basic and acidic residues" evidence="1">
    <location>
        <begin position="50"/>
        <end position="90"/>
    </location>
</feature>
<proteinExistence type="predicted"/>
<protein>
    <submittedName>
        <fullName evidence="2">Uncharacterized protein</fullName>
    </submittedName>
</protein>
<evidence type="ECO:0000256" key="1">
    <source>
        <dbReference type="SAM" id="MobiDB-lite"/>
    </source>
</evidence>
<reference evidence="2 3" key="1">
    <citation type="journal article" date="2024" name="Nat. Commun.">
        <title>Phylogenomics reveals the evolutionary origins of lichenization in chlorophyte algae.</title>
        <authorList>
            <person name="Puginier C."/>
            <person name="Libourel C."/>
            <person name="Otte J."/>
            <person name="Skaloud P."/>
            <person name="Haon M."/>
            <person name="Grisel S."/>
            <person name="Petersen M."/>
            <person name="Berrin J.G."/>
            <person name="Delaux P.M."/>
            <person name="Dal Grande F."/>
            <person name="Keller J."/>
        </authorList>
    </citation>
    <scope>NUCLEOTIDE SEQUENCE [LARGE SCALE GENOMIC DNA]</scope>
    <source>
        <strain evidence="2 3">SAG 245.80</strain>
    </source>
</reference>
<evidence type="ECO:0000313" key="2">
    <source>
        <dbReference type="EMBL" id="KAK9832116.1"/>
    </source>
</evidence>
<name>A0AAW1REZ2_9CHLO</name>
<keyword evidence="3" id="KW-1185">Reference proteome</keyword>
<comment type="caution">
    <text evidence="2">The sequence shown here is derived from an EMBL/GenBank/DDBJ whole genome shotgun (WGS) entry which is preliminary data.</text>
</comment>
<dbReference type="Proteomes" id="UP001445335">
    <property type="component" value="Unassembled WGS sequence"/>
</dbReference>
<sequence length="111" mass="12751">MATLLYASRSAPGGHREEVQGKDKLAETKKSEQARREAHKLELQAQKLKKHEEESAAKAVHKLERSFEPVSKRAAKETREAKRREARKESGDMCEHGIWKCRICFPPNNKK</sequence>